<dbReference type="EMBL" id="BAABEZ010000002">
    <property type="protein sequence ID" value="GAA4449978.1"/>
    <property type="molecule type" value="Genomic_DNA"/>
</dbReference>
<accession>A0ABP8MIE9</accession>
<proteinExistence type="predicted"/>
<dbReference type="Pfam" id="PF08818">
    <property type="entry name" value="DUF1801"/>
    <property type="match status" value="1"/>
</dbReference>
<organism evidence="2 3">
    <name type="scientific">Rurimicrobium arvi</name>
    <dbReference type="NCBI Taxonomy" id="2049916"/>
    <lineage>
        <taxon>Bacteria</taxon>
        <taxon>Pseudomonadati</taxon>
        <taxon>Bacteroidota</taxon>
        <taxon>Chitinophagia</taxon>
        <taxon>Chitinophagales</taxon>
        <taxon>Chitinophagaceae</taxon>
        <taxon>Rurimicrobium</taxon>
    </lineage>
</organism>
<gene>
    <name evidence="2" type="ORF">GCM10023092_05140</name>
</gene>
<protein>
    <recommendedName>
        <fullName evidence="1">YdhG-like domain-containing protein</fullName>
    </recommendedName>
</protein>
<evidence type="ECO:0000313" key="3">
    <source>
        <dbReference type="Proteomes" id="UP001501410"/>
    </source>
</evidence>
<comment type="caution">
    <text evidence="2">The sequence shown here is derived from an EMBL/GenBank/DDBJ whole genome shotgun (WGS) entry which is preliminary data.</text>
</comment>
<keyword evidence="3" id="KW-1185">Reference proteome</keyword>
<dbReference type="Proteomes" id="UP001501410">
    <property type="component" value="Unassembled WGS sequence"/>
</dbReference>
<evidence type="ECO:0000259" key="1">
    <source>
        <dbReference type="Pfam" id="PF08818"/>
    </source>
</evidence>
<reference evidence="3" key="1">
    <citation type="journal article" date="2019" name="Int. J. Syst. Evol. Microbiol.">
        <title>The Global Catalogue of Microorganisms (GCM) 10K type strain sequencing project: providing services to taxonomists for standard genome sequencing and annotation.</title>
        <authorList>
            <consortium name="The Broad Institute Genomics Platform"/>
            <consortium name="The Broad Institute Genome Sequencing Center for Infectious Disease"/>
            <person name="Wu L."/>
            <person name="Ma J."/>
        </authorList>
    </citation>
    <scope>NUCLEOTIDE SEQUENCE [LARGE SCALE GENOMIC DNA]</scope>
    <source>
        <strain evidence="3">JCM 31921</strain>
    </source>
</reference>
<sequence length="126" mass="14244">MNKKTDELLQGYPELVVSMFSRLRELISEQLNGINETPDFSSKLIGYGYGQGYKHTVCTIILSKKGVKLGLWRGTELPDPKRLLQGSGKVHRYVAIEHEEDIDNPALVKLLVEADKAYRVRMGNPE</sequence>
<dbReference type="InterPro" id="IPR014922">
    <property type="entry name" value="YdhG-like"/>
</dbReference>
<dbReference type="SUPFAM" id="SSF159888">
    <property type="entry name" value="YdhG-like"/>
    <property type="match status" value="1"/>
</dbReference>
<dbReference type="RefSeq" id="WP_344822370.1">
    <property type="nucleotide sequence ID" value="NZ_BAABEZ010000002.1"/>
</dbReference>
<evidence type="ECO:0000313" key="2">
    <source>
        <dbReference type="EMBL" id="GAA4449978.1"/>
    </source>
</evidence>
<feature type="domain" description="YdhG-like" evidence="1">
    <location>
        <begin position="19"/>
        <end position="113"/>
    </location>
</feature>
<name>A0ABP8MIE9_9BACT</name>